<keyword evidence="2" id="KW-0812">Transmembrane</keyword>
<name>A0A9N8EUE7_9STRA</name>
<evidence type="ECO:0000313" key="3">
    <source>
        <dbReference type="EMBL" id="CAB9526194.1"/>
    </source>
</evidence>
<gene>
    <name evidence="3" type="ORF">SEMRO_1792_G297860.1</name>
</gene>
<dbReference type="InterPro" id="IPR021838">
    <property type="entry name" value="DUF3431"/>
</dbReference>
<feature type="transmembrane region" description="Helical" evidence="2">
    <location>
        <begin position="32"/>
        <end position="54"/>
    </location>
</feature>
<comment type="caution">
    <text evidence="3">The sequence shown here is derived from an EMBL/GenBank/DDBJ whole genome shotgun (WGS) entry which is preliminary data.</text>
</comment>
<protein>
    <submittedName>
        <fullName evidence="3">Uncharacterized protein</fullName>
    </submittedName>
</protein>
<accession>A0A9N8EUE7</accession>
<dbReference type="Proteomes" id="UP001153069">
    <property type="component" value="Unassembled WGS sequence"/>
</dbReference>
<dbReference type="AlphaFoldDB" id="A0A9N8EUE7"/>
<sequence>MPKGATAAARKKVQQQKQLREDGDDKCTGRQVVAALVLGLGIGVSILQCIAFSVDLKTFQSQLISSSLASSVGLQLGLDSRDGPTIGLTVVHCKEDWSQMSWIEEIPSHWRLVVYETCGEHISKSSRPWINAGSEECTGYLQTMIEQYDNLPDINIFLQSDGLVGRGVHSKNYWLEHTPFKTIQDLMDATMAYSSTWDGSHFLHYGPKYLQLLNVNAKQNFLESHPREVLDIMQMPYQKIHEFDKLPEAQQDATRSYTRKGACFAVTPDRIRSRPVELYRKLQDSVYVALAQGGANAVRQRCCALEYLWHAVLGGPYYLPLNDTVDHLWQAQVNYYNGTWEEELKRQKEQQQPQ</sequence>
<keyword evidence="4" id="KW-1185">Reference proteome</keyword>
<proteinExistence type="predicted"/>
<feature type="region of interest" description="Disordered" evidence="1">
    <location>
        <begin position="1"/>
        <end position="22"/>
    </location>
</feature>
<keyword evidence="2" id="KW-1133">Transmembrane helix</keyword>
<evidence type="ECO:0000313" key="4">
    <source>
        <dbReference type="Proteomes" id="UP001153069"/>
    </source>
</evidence>
<dbReference type="EMBL" id="CAICTM010001790">
    <property type="protein sequence ID" value="CAB9526194.1"/>
    <property type="molecule type" value="Genomic_DNA"/>
</dbReference>
<evidence type="ECO:0000256" key="2">
    <source>
        <dbReference type="SAM" id="Phobius"/>
    </source>
</evidence>
<dbReference type="Pfam" id="PF11913">
    <property type="entry name" value="DUF3431"/>
    <property type="match status" value="1"/>
</dbReference>
<organism evidence="3 4">
    <name type="scientific">Seminavis robusta</name>
    <dbReference type="NCBI Taxonomy" id="568900"/>
    <lineage>
        <taxon>Eukaryota</taxon>
        <taxon>Sar</taxon>
        <taxon>Stramenopiles</taxon>
        <taxon>Ochrophyta</taxon>
        <taxon>Bacillariophyta</taxon>
        <taxon>Bacillariophyceae</taxon>
        <taxon>Bacillariophycidae</taxon>
        <taxon>Naviculales</taxon>
        <taxon>Naviculaceae</taxon>
        <taxon>Seminavis</taxon>
    </lineage>
</organism>
<evidence type="ECO:0000256" key="1">
    <source>
        <dbReference type="SAM" id="MobiDB-lite"/>
    </source>
</evidence>
<reference evidence="3" key="1">
    <citation type="submission" date="2020-06" db="EMBL/GenBank/DDBJ databases">
        <authorList>
            <consortium name="Plant Systems Biology data submission"/>
        </authorList>
    </citation>
    <scope>NUCLEOTIDE SEQUENCE</scope>
    <source>
        <strain evidence="3">D6</strain>
    </source>
</reference>
<dbReference type="OrthoDB" id="52192at2759"/>
<keyword evidence="2" id="KW-0472">Membrane</keyword>